<evidence type="ECO:0000256" key="2">
    <source>
        <dbReference type="ARBA" id="ARBA00004590"/>
    </source>
</evidence>
<dbReference type="GO" id="GO:0043541">
    <property type="term" value="C:UDP-N-acetylglucosamine transferase complex"/>
    <property type="evidence" value="ECO:0007669"/>
    <property type="project" value="TreeGrafter"/>
</dbReference>
<evidence type="ECO:0000256" key="4">
    <source>
        <dbReference type="ARBA" id="ARBA00011335"/>
    </source>
</evidence>
<protein>
    <recommendedName>
        <fullName evidence="5 11">UDP-N-acetylglucosamine transferase subunit ALG14</fullName>
    </recommendedName>
    <alternativeName>
        <fullName evidence="10 11">Asparagine-linked glycosylation protein 14</fullName>
    </alternativeName>
</protein>
<evidence type="ECO:0000256" key="1">
    <source>
        <dbReference type="ARBA" id="ARBA00004389"/>
    </source>
</evidence>
<reference evidence="13" key="1">
    <citation type="submission" date="2015-02" db="EMBL/GenBank/DDBJ databases">
        <authorList>
            <person name="Gon?alves P."/>
        </authorList>
    </citation>
    <scope>NUCLEOTIDE SEQUENCE [LARGE SCALE GENOMIC DNA]</scope>
</reference>
<comment type="similarity">
    <text evidence="3 11">Belongs to the ALG14 family.</text>
</comment>
<dbReference type="PANTHER" id="PTHR12154">
    <property type="entry name" value="GLYCOSYL TRANSFERASE-RELATED"/>
    <property type="match status" value="1"/>
</dbReference>
<dbReference type="Proteomes" id="UP000243876">
    <property type="component" value="Unassembled WGS sequence"/>
</dbReference>
<comment type="subunit">
    <text evidence="4 11">Heterodimer with ALG13 to form a functional enzyme.</text>
</comment>
<dbReference type="InterPro" id="IPR013969">
    <property type="entry name" value="Oligosacch_biosynth_Alg14"/>
</dbReference>
<dbReference type="OrthoDB" id="17098at2759"/>
<evidence type="ECO:0000256" key="9">
    <source>
        <dbReference type="ARBA" id="ARBA00023136"/>
    </source>
</evidence>
<evidence type="ECO:0000256" key="6">
    <source>
        <dbReference type="ARBA" id="ARBA00022692"/>
    </source>
</evidence>
<comment type="function">
    <text evidence="11">Involved in protein N-glycosylation. Essential for the second step of the dolichol-linked oligosaccharide pathway. Anchors the catalytic subunit ALG13 to the ER.</text>
</comment>
<comment type="subcellular location">
    <subcellularLocation>
        <location evidence="1 11">Endoplasmic reticulum membrane</location>
        <topology evidence="1 11">Single-pass membrane protein</topology>
    </subcellularLocation>
    <subcellularLocation>
        <location evidence="2">Nucleus membrane</location>
        <topology evidence="2">Single-pass membrane protein</topology>
    </subcellularLocation>
</comment>
<evidence type="ECO:0000313" key="13">
    <source>
        <dbReference type="Proteomes" id="UP000243876"/>
    </source>
</evidence>
<dbReference type="GO" id="GO:0004577">
    <property type="term" value="F:N-acetylglucosaminyldiphosphodolichol N-acetylglucosaminyltransferase activity"/>
    <property type="evidence" value="ECO:0007669"/>
    <property type="project" value="TreeGrafter"/>
</dbReference>
<keyword evidence="9 11" id="KW-0472">Membrane</keyword>
<evidence type="ECO:0000256" key="3">
    <source>
        <dbReference type="ARBA" id="ARBA00009731"/>
    </source>
</evidence>
<evidence type="ECO:0000256" key="11">
    <source>
        <dbReference type="RuleBase" id="RU362127"/>
    </source>
</evidence>
<dbReference type="Pfam" id="PF08660">
    <property type="entry name" value="Alg14"/>
    <property type="match status" value="1"/>
</dbReference>
<organism evidence="12 13">
    <name type="scientific">Sporidiobolus salmonicolor</name>
    <name type="common">Yeast-like fungus</name>
    <name type="synonym">Sporobolomyces salmonicolor</name>
    <dbReference type="NCBI Taxonomy" id="5005"/>
    <lineage>
        <taxon>Eukaryota</taxon>
        <taxon>Fungi</taxon>
        <taxon>Dikarya</taxon>
        <taxon>Basidiomycota</taxon>
        <taxon>Pucciniomycotina</taxon>
        <taxon>Microbotryomycetes</taxon>
        <taxon>Sporidiobolales</taxon>
        <taxon>Sporidiobolaceae</taxon>
        <taxon>Sporobolomyces</taxon>
    </lineage>
</organism>
<keyword evidence="13" id="KW-1185">Reference proteome</keyword>
<gene>
    <name evidence="12" type="primary">SPOSA6832_00184</name>
    <name evidence="11" type="synonym">ALG14</name>
</gene>
<evidence type="ECO:0000256" key="5">
    <source>
        <dbReference type="ARBA" id="ARBA00017467"/>
    </source>
</evidence>
<feature type="transmembrane region" description="Helical" evidence="11">
    <location>
        <begin position="6"/>
        <end position="30"/>
    </location>
</feature>
<name>A0A0D6EFE8_SPOSA</name>
<evidence type="ECO:0000313" key="12">
    <source>
        <dbReference type="EMBL" id="CEQ38717.1"/>
    </source>
</evidence>
<dbReference type="GO" id="GO:0031965">
    <property type="term" value="C:nuclear membrane"/>
    <property type="evidence" value="ECO:0007669"/>
    <property type="project" value="UniProtKB-SubCell"/>
</dbReference>
<dbReference type="Gene3D" id="3.40.50.2000">
    <property type="entry name" value="Glycogen Phosphorylase B"/>
    <property type="match status" value="1"/>
</dbReference>
<accession>A0A0D6EFE8</accession>
<keyword evidence="7 11" id="KW-0256">Endoplasmic reticulum</keyword>
<proteinExistence type="inferred from homology"/>
<evidence type="ECO:0000256" key="8">
    <source>
        <dbReference type="ARBA" id="ARBA00022989"/>
    </source>
</evidence>
<dbReference type="AlphaFoldDB" id="A0A0D6EFE8"/>
<keyword evidence="8 11" id="KW-1133">Transmembrane helix</keyword>
<keyword evidence="6 11" id="KW-0812">Transmembrane</keyword>
<evidence type="ECO:0000256" key="10">
    <source>
        <dbReference type="ARBA" id="ARBA00032062"/>
    </source>
</evidence>
<dbReference type="GO" id="GO:0006488">
    <property type="term" value="P:dolichol-linked oligosaccharide biosynthetic process"/>
    <property type="evidence" value="ECO:0007669"/>
    <property type="project" value="InterPro"/>
</dbReference>
<dbReference type="EMBL" id="CENE01000001">
    <property type="protein sequence ID" value="CEQ38717.1"/>
    <property type="molecule type" value="Genomic_DNA"/>
</dbReference>
<dbReference type="PANTHER" id="PTHR12154:SF4">
    <property type="entry name" value="UDP-N-ACETYLGLUCOSAMINE TRANSFERASE SUBUNIT ALG14 HOMOLOG"/>
    <property type="match status" value="1"/>
</dbReference>
<evidence type="ECO:0000256" key="7">
    <source>
        <dbReference type="ARBA" id="ARBA00022824"/>
    </source>
</evidence>
<sequence length="264" mass="29638">MRERTYLRLLIYSITAFVSLIAAFAVRLALVLHQQHSGRRTPPRRSKDEQVTLAVFLGSAERQANTLIGRASSAGGHTAEMMRVVGHLEWKRFSSRIWIISSGDELSGAKALALEKQIGSGSFRILRIPRARRVHQSYMTSPFTTLYSLAYCLWHISLAPLLAGGRARRIFADLVLLNGPGSCVPIAASAFLPRLVYLPSPALIYVESLARTRRLSLSAKLVRSLVDRFFVQWESLRDELVAKDGAWKGRWRLHAKVECQGWLV</sequence>